<keyword evidence="2" id="KW-1185">Reference proteome</keyword>
<dbReference type="EMBL" id="AP024485">
    <property type="protein sequence ID" value="BCS87007.1"/>
    <property type="molecule type" value="Genomic_DNA"/>
</dbReference>
<gene>
    <name evidence="1" type="ORF">PSDVSF_02490</name>
</gene>
<reference evidence="1" key="1">
    <citation type="journal article" date="2022" name="Arch. Microbiol.">
        <title>Pseudodesulfovibrio sediminis sp. nov., a mesophilic and neutrophilic sulfate-reducing bacterium isolated from sediment of a brackish lake.</title>
        <authorList>
            <person name="Takahashi A."/>
            <person name="Kojima H."/>
            <person name="Watanabe M."/>
            <person name="Fukui M."/>
        </authorList>
    </citation>
    <scope>NUCLEOTIDE SEQUENCE</scope>
    <source>
        <strain evidence="1">SF6</strain>
    </source>
</reference>
<dbReference type="Proteomes" id="UP001053296">
    <property type="component" value="Chromosome"/>
</dbReference>
<sequence length="127" mass="14881">MGNIKRLPGDSCRHYALGHCSYQEWLNPGYTRSWRCQVIERWESAFDDFLARAEGFGVEQDAVPDLWNRQFQRLAREVFHCQRYVFEPGAPALACRHQAEGVCILSQPKCHGRCRHFERDAHENETK</sequence>
<evidence type="ECO:0000313" key="2">
    <source>
        <dbReference type="Proteomes" id="UP001053296"/>
    </source>
</evidence>
<proteinExistence type="predicted"/>
<evidence type="ECO:0000313" key="1">
    <source>
        <dbReference type="EMBL" id="BCS87007.1"/>
    </source>
</evidence>
<organism evidence="1 2">
    <name type="scientific">Pseudodesulfovibrio sediminis</name>
    <dbReference type="NCBI Taxonomy" id="2810563"/>
    <lineage>
        <taxon>Bacteria</taxon>
        <taxon>Pseudomonadati</taxon>
        <taxon>Thermodesulfobacteriota</taxon>
        <taxon>Desulfovibrionia</taxon>
        <taxon>Desulfovibrionales</taxon>
        <taxon>Desulfovibrionaceae</taxon>
    </lineage>
</organism>
<accession>A0ABN6ELY0</accession>
<protein>
    <submittedName>
        <fullName evidence="1">Uncharacterized protein</fullName>
    </submittedName>
</protein>
<name>A0ABN6ELY0_9BACT</name>
<dbReference type="RefSeq" id="WP_229592799.1">
    <property type="nucleotide sequence ID" value="NZ_AP024485.1"/>
</dbReference>